<reference evidence="1 2" key="1">
    <citation type="submission" date="2016-12" db="EMBL/GenBank/DDBJ databases">
        <title>Complete genome sequence of Thauera chlorobenzoica, a Betaproteobacterium degrading haloaromatics anaerobically to CO2 and halides.</title>
        <authorList>
            <person name="Goris T."/>
            <person name="Mergelsberg M."/>
            <person name="Boll M."/>
        </authorList>
    </citation>
    <scope>NUCLEOTIDE SEQUENCE [LARGE SCALE GENOMIC DNA]</scope>
    <source>
        <strain evidence="1 2">3CB1</strain>
    </source>
</reference>
<name>A0A1H5XPZ4_9RHOO</name>
<gene>
    <name evidence="1" type="ORF">Tchl_2483</name>
</gene>
<evidence type="ECO:0000313" key="2">
    <source>
        <dbReference type="Proteomes" id="UP000185739"/>
    </source>
</evidence>
<keyword evidence="2" id="KW-1185">Reference proteome</keyword>
<dbReference type="STRING" id="96773.Tchl_2483"/>
<accession>A0A1H5XPZ4</accession>
<dbReference type="SUPFAM" id="SSF52833">
    <property type="entry name" value="Thioredoxin-like"/>
    <property type="match status" value="1"/>
</dbReference>
<dbReference type="Proteomes" id="UP000185739">
    <property type="component" value="Chromosome"/>
</dbReference>
<evidence type="ECO:0000313" key="1">
    <source>
        <dbReference type="EMBL" id="APR05310.1"/>
    </source>
</evidence>
<proteinExistence type="predicted"/>
<dbReference type="CDD" id="cd02980">
    <property type="entry name" value="TRX_Fd_family"/>
    <property type="match status" value="1"/>
</dbReference>
<organism evidence="1 2">
    <name type="scientific">Thauera chlorobenzoica</name>
    <dbReference type="NCBI Taxonomy" id="96773"/>
    <lineage>
        <taxon>Bacteria</taxon>
        <taxon>Pseudomonadati</taxon>
        <taxon>Pseudomonadota</taxon>
        <taxon>Betaproteobacteria</taxon>
        <taxon>Rhodocyclales</taxon>
        <taxon>Zoogloeaceae</taxon>
        <taxon>Thauera</taxon>
    </lineage>
</organism>
<dbReference type="InterPro" id="IPR036249">
    <property type="entry name" value="Thioredoxin-like_sf"/>
</dbReference>
<dbReference type="AlphaFoldDB" id="A0A1H5XPZ4"/>
<dbReference type="Pfam" id="PF01257">
    <property type="entry name" value="2Fe-2S_thioredx"/>
    <property type="match status" value="1"/>
</dbReference>
<dbReference type="OrthoDB" id="9800597at2"/>
<dbReference type="Gene3D" id="3.40.30.10">
    <property type="entry name" value="Glutaredoxin"/>
    <property type="match status" value="1"/>
</dbReference>
<dbReference type="KEGG" id="tcl:Tchl_2483"/>
<sequence length="108" mass="11588">MAKPEKHVFVCSHIHPPELGRPSCGACGGKDVAGGFYQQLKERELLGRFAITRTGCLGACSAGPVALVYPEGVMYGKLKPEDVATIIDEHLLGNQPVERLKVSAEVWG</sequence>
<protein>
    <submittedName>
        <fullName evidence="1">Ferredoxin, 2Fe-2S</fullName>
    </submittedName>
</protein>
<dbReference type="EMBL" id="CP018839">
    <property type="protein sequence ID" value="APR05310.1"/>
    <property type="molecule type" value="Genomic_DNA"/>
</dbReference>